<dbReference type="eggNOG" id="COG2002">
    <property type="taxonomic scope" value="Bacteria"/>
</dbReference>
<organism evidence="1 2">
    <name type="scientific">Thermaerobacter subterraneus DSM 13965</name>
    <dbReference type="NCBI Taxonomy" id="867903"/>
    <lineage>
        <taxon>Bacteria</taxon>
        <taxon>Bacillati</taxon>
        <taxon>Bacillota</taxon>
        <taxon>Clostridia</taxon>
        <taxon>Eubacteriales</taxon>
        <taxon>Clostridiales Family XVII. Incertae Sedis</taxon>
        <taxon>Thermaerobacter</taxon>
    </lineage>
</organism>
<dbReference type="AlphaFoldDB" id="K6PMM2"/>
<protein>
    <submittedName>
        <fullName evidence="1">Uncharacterized protein</fullName>
    </submittedName>
</protein>
<reference evidence="1" key="2">
    <citation type="submission" date="2012-10" db="EMBL/GenBank/DDBJ databases">
        <title>Improved high-quality draft of Thermaerobacter subterraneus C21, DSM 13965.</title>
        <authorList>
            <consortium name="DOE Joint Genome Institute"/>
            <person name="Eisen J."/>
            <person name="Huntemann M."/>
            <person name="Wei C.-L."/>
            <person name="Han J."/>
            <person name="Detter J.C."/>
            <person name="Han C."/>
            <person name="Tapia R."/>
            <person name="Chen A."/>
            <person name="Kyrpides N."/>
            <person name="Mavromatis K."/>
            <person name="Markowitz V."/>
            <person name="Szeto E."/>
            <person name="Ivanova N."/>
            <person name="Mikhailova N."/>
            <person name="Ovchinnikova G."/>
            <person name="Pagani I."/>
            <person name="Pati A."/>
            <person name="Goodwin L."/>
            <person name="Nordberg H.P."/>
            <person name="Cantor M.N."/>
            <person name="Hua S.X."/>
            <person name="Woyke T."/>
            <person name="Eisen J."/>
            <person name="Klenk H.-P."/>
        </authorList>
    </citation>
    <scope>NUCLEOTIDE SEQUENCE [LARGE SCALE GENOMIC DNA]</scope>
    <source>
        <strain evidence="1">DSM 13965</strain>
    </source>
</reference>
<evidence type="ECO:0000313" key="1">
    <source>
        <dbReference type="EMBL" id="EKP94137.1"/>
    </source>
</evidence>
<reference evidence="1" key="1">
    <citation type="submission" date="2010-10" db="EMBL/GenBank/DDBJ databases">
        <authorList>
            <consortium name="US DOE Joint Genome Institute (JGI-PGF)"/>
            <person name="Lucas S."/>
            <person name="Copeland A."/>
            <person name="Lapidus A."/>
            <person name="Bruce D."/>
            <person name="Goodwin L."/>
            <person name="Pitluck S."/>
            <person name="Kyrpides N."/>
            <person name="Mavromatis K."/>
            <person name="Detter J.C."/>
            <person name="Han C."/>
            <person name="Land M."/>
            <person name="Hauser L."/>
            <person name="Markowitz V."/>
            <person name="Cheng J.-F."/>
            <person name="Hugenholtz P."/>
            <person name="Woyke T."/>
            <person name="Wu D."/>
            <person name="Pukall R."/>
            <person name="Wahrenburg C."/>
            <person name="Brambilla E."/>
            <person name="Klenk H.-P."/>
            <person name="Eisen J.A."/>
        </authorList>
    </citation>
    <scope>NUCLEOTIDE SEQUENCE [LARGE SCALE GENOMIC DNA]</scope>
    <source>
        <strain evidence="1">DSM 13965</strain>
    </source>
</reference>
<accession>K6PMM2</accession>
<gene>
    <name evidence="1" type="ORF">ThesuDRAFT_01865</name>
</gene>
<dbReference type="Proteomes" id="UP000005710">
    <property type="component" value="Unassembled WGS sequence"/>
</dbReference>
<keyword evidence="2" id="KW-1185">Reference proteome</keyword>
<proteinExistence type="predicted"/>
<name>K6PMM2_9FIRM</name>
<dbReference type="EMBL" id="AENY02000003">
    <property type="protein sequence ID" value="EKP94137.1"/>
    <property type="molecule type" value="Genomic_DNA"/>
</dbReference>
<comment type="caution">
    <text evidence="1">The sequence shown here is derived from an EMBL/GenBank/DDBJ whole genome shotgun (WGS) entry which is preliminary data.</text>
</comment>
<evidence type="ECO:0000313" key="2">
    <source>
        <dbReference type="Proteomes" id="UP000005710"/>
    </source>
</evidence>
<dbReference type="STRING" id="867903.ThesuDRAFT_01865"/>
<dbReference type="HOGENOM" id="CLU_2756532_0_0_9"/>
<sequence>MTSRSTPASGSRVPKVWRSLWALARHRALPRPRSLKELRSVLKIDRPVDTGEAREAIRTSRARRWAEKMA</sequence>